<evidence type="ECO:0000256" key="1">
    <source>
        <dbReference type="ARBA" id="ARBA00004970"/>
    </source>
</evidence>
<dbReference type="Gene3D" id="3.20.20.140">
    <property type="entry name" value="Metal-dependent hydrolases"/>
    <property type="match status" value="1"/>
</dbReference>
<dbReference type="EMBL" id="JAGGKC010000011">
    <property type="protein sequence ID" value="MBP1919091.1"/>
    <property type="molecule type" value="Genomic_DNA"/>
</dbReference>
<protein>
    <recommendedName>
        <fullName evidence="3 8">Histidinol-phosphatase</fullName>
        <shortName evidence="8">HolPase</shortName>
        <ecNumber evidence="3 8">3.1.3.15</ecNumber>
    </recommendedName>
</protein>
<reference evidence="10 11" key="1">
    <citation type="submission" date="2021-03" db="EMBL/GenBank/DDBJ databases">
        <title>Genomic Encyclopedia of Type Strains, Phase IV (KMG-IV): sequencing the most valuable type-strain genomes for metagenomic binning, comparative biology and taxonomic classification.</title>
        <authorList>
            <person name="Goeker M."/>
        </authorList>
    </citation>
    <scope>NUCLEOTIDE SEQUENCE [LARGE SCALE GENOMIC DNA]</scope>
    <source>
        <strain evidence="10 11">DSM 6139</strain>
    </source>
</reference>
<evidence type="ECO:0000256" key="5">
    <source>
        <dbReference type="ARBA" id="ARBA00022801"/>
    </source>
</evidence>
<dbReference type="Pfam" id="PF02811">
    <property type="entry name" value="PHP"/>
    <property type="match status" value="1"/>
</dbReference>
<feature type="domain" description="Polymerase/histidinol phosphatase N-terminal" evidence="9">
    <location>
        <begin position="3"/>
        <end position="82"/>
    </location>
</feature>
<keyword evidence="5 8" id="KW-0378">Hydrolase</keyword>
<dbReference type="InterPro" id="IPR016195">
    <property type="entry name" value="Pol/histidinol_Pase-like"/>
</dbReference>
<evidence type="ECO:0000313" key="10">
    <source>
        <dbReference type="EMBL" id="MBP1919091.1"/>
    </source>
</evidence>
<dbReference type="InterPro" id="IPR004013">
    <property type="entry name" value="PHP_dom"/>
</dbReference>
<name>A0ABS4G3H7_9CLOT</name>
<evidence type="ECO:0000256" key="7">
    <source>
        <dbReference type="ARBA" id="ARBA00049158"/>
    </source>
</evidence>
<evidence type="ECO:0000256" key="6">
    <source>
        <dbReference type="ARBA" id="ARBA00023102"/>
    </source>
</evidence>
<comment type="caution">
    <text evidence="10">The sequence shown here is derived from an EMBL/GenBank/DDBJ whole genome shotgun (WGS) entry which is preliminary data.</text>
</comment>
<keyword evidence="11" id="KW-1185">Reference proteome</keyword>
<evidence type="ECO:0000256" key="3">
    <source>
        <dbReference type="ARBA" id="ARBA00013085"/>
    </source>
</evidence>
<dbReference type="EC" id="3.1.3.15" evidence="3 8"/>
<dbReference type="GO" id="GO:0004401">
    <property type="term" value="F:histidinol-phosphatase activity"/>
    <property type="evidence" value="ECO:0007669"/>
    <property type="project" value="UniProtKB-EC"/>
</dbReference>
<keyword evidence="6 8" id="KW-0368">Histidine biosynthesis</keyword>
<evidence type="ECO:0000256" key="2">
    <source>
        <dbReference type="ARBA" id="ARBA00009152"/>
    </source>
</evidence>
<evidence type="ECO:0000256" key="8">
    <source>
        <dbReference type="RuleBase" id="RU366003"/>
    </source>
</evidence>
<evidence type="ECO:0000259" key="9">
    <source>
        <dbReference type="SMART" id="SM00481"/>
    </source>
</evidence>
<dbReference type="SUPFAM" id="SSF89550">
    <property type="entry name" value="PHP domain-like"/>
    <property type="match status" value="1"/>
</dbReference>
<gene>
    <name evidence="10" type="ORF">J2Z34_001578</name>
</gene>
<dbReference type="Proteomes" id="UP001519271">
    <property type="component" value="Unassembled WGS sequence"/>
</dbReference>
<accession>A0ABS4G3H7</accession>
<dbReference type="InterPro" id="IPR010140">
    <property type="entry name" value="Histidinol_P_phosphatase_HisJ"/>
</dbReference>
<keyword evidence="4 8" id="KW-0028">Amino-acid biosynthesis</keyword>
<dbReference type="PANTHER" id="PTHR21039">
    <property type="entry name" value="HISTIDINOL PHOSPHATASE-RELATED"/>
    <property type="match status" value="1"/>
</dbReference>
<evidence type="ECO:0000313" key="11">
    <source>
        <dbReference type="Proteomes" id="UP001519271"/>
    </source>
</evidence>
<dbReference type="SMART" id="SM00481">
    <property type="entry name" value="POLIIIAc"/>
    <property type="match status" value="1"/>
</dbReference>
<dbReference type="PANTHER" id="PTHR21039:SF0">
    <property type="entry name" value="HISTIDINOL-PHOSPHATASE"/>
    <property type="match status" value="1"/>
</dbReference>
<dbReference type="RefSeq" id="WP_209459309.1">
    <property type="nucleotide sequence ID" value="NZ_JAGGKC010000011.1"/>
</dbReference>
<evidence type="ECO:0000256" key="4">
    <source>
        <dbReference type="ARBA" id="ARBA00022605"/>
    </source>
</evidence>
<comment type="catalytic activity">
    <reaction evidence="7 8">
        <text>L-histidinol phosphate + H2O = L-histidinol + phosphate</text>
        <dbReference type="Rhea" id="RHEA:14465"/>
        <dbReference type="ChEBI" id="CHEBI:15377"/>
        <dbReference type="ChEBI" id="CHEBI:43474"/>
        <dbReference type="ChEBI" id="CHEBI:57699"/>
        <dbReference type="ChEBI" id="CHEBI:57980"/>
        <dbReference type="EC" id="3.1.3.15"/>
    </reaction>
</comment>
<organism evidence="10 11">
    <name type="scientific">Youngiibacter multivorans</name>
    <dbReference type="NCBI Taxonomy" id="937251"/>
    <lineage>
        <taxon>Bacteria</taxon>
        <taxon>Bacillati</taxon>
        <taxon>Bacillota</taxon>
        <taxon>Clostridia</taxon>
        <taxon>Eubacteriales</taxon>
        <taxon>Clostridiaceae</taxon>
        <taxon>Youngiibacter</taxon>
    </lineage>
</organism>
<comment type="similarity">
    <text evidence="2 8">Belongs to the PHP hydrolase family. HisK subfamily.</text>
</comment>
<sequence length="261" mass="30158">MIADYHVHTSFSDDSVYPMEEVVRKAISIGLQEICFTEHVDHGVKTEDNCDYPAYVKEFGRCSEKYGTEIGLKLGIEFGMQVHTIDQFQRDFDEYDFDFVIMSCHQVGDKEFWTKDFQKGKTQKEYNEKYYVEILKVIRTYKDYSVLGHLDMIKRYDDEGDYPFEKVEGLIREILETVIRDGKGIEVNTSSFRYGLNDLTPSVDILKLYRSLGGEIITIGSDSHAESHLGYKIGEVQGILKGLGFSHIHTFERMKPIAHDI</sequence>
<dbReference type="InterPro" id="IPR003141">
    <property type="entry name" value="Pol/His_phosphatase_N"/>
</dbReference>
<proteinExistence type="inferred from homology"/>
<dbReference type="NCBIfam" id="TIGR01856">
    <property type="entry name" value="hisJ_fam"/>
    <property type="match status" value="1"/>
</dbReference>
<comment type="pathway">
    <text evidence="1 8">Amino-acid biosynthesis; L-histidine biosynthesis; L-histidine from 5-phospho-alpha-D-ribose 1-diphosphate: step 8/9.</text>
</comment>